<evidence type="ECO:0000256" key="1">
    <source>
        <dbReference type="ARBA" id="ARBA00004442"/>
    </source>
</evidence>
<accession>A0ABT0S199</accession>
<dbReference type="PANTHER" id="PTHR38776:SF1">
    <property type="entry name" value="MLTA-INTERACTING PROTEIN-RELATED"/>
    <property type="match status" value="1"/>
</dbReference>
<keyword evidence="3 6" id="KW-0732">Signal</keyword>
<dbReference type="Proteomes" id="UP001165342">
    <property type="component" value="Unassembled WGS sequence"/>
</dbReference>
<evidence type="ECO:0000313" key="7">
    <source>
        <dbReference type="EMBL" id="MCL6729335.1"/>
    </source>
</evidence>
<gene>
    <name evidence="7" type="ORF">LZ538_04590</name>
</gene>
<comment type="similarity">
    <text evidence="2">Belongs to the MipA/OmpV family.</text>
</comment>
<dbReference type="RefSeq" id="WP_249830801.1">
    <property type="nucleotide sequence ID" value="NZ_JAMGBE010000001.1"/>
</dbReference>
<evidence type="ECO:0000256" key="6">
    <source>
        <dbReference type="SAM" id="SignalP"/>
    </source>
</evidence>
<keyword evidence="8" id="KW-1185">Reference proteome</keyword>
<sequence>MKPAPFAILLAFASSAAIAQDSNDLRVRVGLGAQLRPEYLGSDNTQIAPLWDIDIARGTKPFHFEAPDDKFGIALISSDTFSAGPTAHVEWKRKESDVGAPVGKVPTTFEAGVFAQFLPTQSIRLRGDVRKGIGGHEGVVGGLSIDKIWRDGDKYVFSVGPRISFSDAKYQRAYFGVDTEASTASGLPAYRPGGGLHAAGVASGLSYQFSDRFGMFGFARYERLIGDAAKSPIVRELGSRDQLSGGLGLSYTFTIQR</sequence>
<comment type="caution">
    <text evidence="7">The sequence shown here is derived from an EMBL/GenBank/DDBJ whole genome shotgun (WGS) entry which is preliminary data.</text>
</comment>
<dbReference type="Pfam" id="PF06629">
    <property type="entry name" value="MipA"/>
    <property type="match status" value="1"/>
</dbReference>
<evidence type="ECO:0000256" key="4">
    <source>
        <dbReference type="ARBA" id="ARBA00023136"/>
    </source>
</evidence>
<dbReference type="InterPro" id="IPR010583">
    <property type="entry name" value="MipA"/>
</dbReference>
<organism evidence="7 8">
    <name type="scientific">Sphingomonas hankyongi</name>
    <dbReference type="NCBI Taxonomy" id="2908209"/>
    <lineage>
        <taxon>Bacteria</taxon>
        <taxon>Pseudomonadati</taxon>
        <taxon>Pseudomonadota</taxon>
        <taxon>Alphaproteobacteria</taxon>
        <taxon>Sphingomonadales</taxon>
        <taxon>Sphingomonadaceae</taxon>
        <taxon>Sphingomonas</taxon>
    </lineage>
</organism>
<evidence type="ECO:0000256" key="3">
    <source>
        <dbReference type="ARBA" id="ARBA00022729"/>
    </source>
</evidence>
<name>A0ABT0S199_9SPHN</name>
<protein>
    <submittedName>
        <fullName evidence="7">MipA/OmpV family protein</fullName>
    </submittedName>
</protein>
<evidence type="ECO:0000256" key="2">
    <source>
        <dbReference type="ARBA" id="ARBA00005722"/>
    </source>
</evidence>
<keyword evidence="5" id="KW-0998">Cell outer membrane</keyword>
<dbReference type="EMBL" id="JAMGBE010000001">
    <property type="protein sequence ID" value="MCL6729335.1"/>
    <property type="molecule type" value="Genomic_DNA"/>
</dbReference>
<comment type="subcellular location">
    <subcellularLocation>
        <location evidence="1">Cell outer membrane</location>
    </subcellularLocation>
</comment>
<feature type="signal peptide" evidence="6">
    <location>
        <begin position="1"/>
        <end position="19"/>
    </location>
</feature>
<feature type="chain" id="PRO_5047529132" evidence="6">
    <location>
        <begin position="20"/>
        <end position="257"/>
    </location>
</feature>
<evidence type="ECO:0000313" key="8">
    <source>
        <dbReference type="Proteomes" id="UP001165342"/>
    </source>
</evidence>
<reference evidence="7" key="1">
    <citation type="submission" date="2022-05" db="EMBL/GenBank/DDBJ databases">
        <authorList>
            <person name="Jo J.-H."/>
            <person name="Im W.-T."/>
        </authorList>
    </citation>
    <scope>NUCLEOTIDE SEQUENCE</scope>
    <source>
        <strain evidence="7">SE220</strain>
    </source>
</reference>
<proteinExistence type="inferred from homology"/>
<dbReference type="PANTHER" id="PTHR38776">
    <property type="entry name" value="MLTA-INTERACTING PROTEIN-RELATED"/>
    <property type="match status" value="1"/>
</dbReference>
<keyword evidence="4" id="KW-0472">Membrane</keyword>
<evidence type="ECO:0000256" key="5">
    <source>
        <dbReference type="ARBA" id="ARBA00023237"/>
    </source>
</evidence>